<evidence type="ECO:0000256" key="1">
    <source>
        <dbReference type="ARBA" id="ARBA00004571"/>
    </source>
</evidence>
<dbReference type="PANTHER" id="PTHR32552:SF81">
    <property type="entry name" value="TONB-DEPENDENT OUTER MEMBRANE RECEPTOR"/>
    <property type="match status" value="1"/>
</dbReference>
<keyword evidence="6" id="KW-0408">Iron</keyword>
<keyword evidence="5 11" id="KW-0812">Transmembrane</keyword>
<keyword evidence="16" id="KW-0675">Receptor</keyword>
<name>A0ABQ0PDD1_9PROT</name>
<dbReference type="Gene3D" id="2.40.170.20">
    <property type="entry name" value="TonB-dependent receptor, beta-barrel domain"/>
    <property type="match status" value="1"/>
</dbReference>
<evidence type="ECO:0000256" key="2">
    <source>
        <dbReference type="ARBA" id="ARBA00022448"/>
    </source>
</evidence>
<feature type="domain" description="TonB-dependent receptor plug" evidence="15">
    <location>
        <begin position="90"/>
        <end position="202"/>
    </location>
</feature>
<dbReference type="InterPro" id="IPR036942">
    <property type="entry name" value="Beta-barrel_TonB_sf"/>
</dbReference>
<protein>
    <submittedName>
        <fullName evidence="16">TonB-dependent receptor</fullName>
    </submittedName>
</protein>
<dbReference type="Pfam" id="PF00593">
    <property type="entry name" value="TonB_dep_Rec_b-barrel"/>
    <property type="match status" value="1"/>
</dbReference>
<keyword evidence="17" id="KW-1185">Reference proteome</keyword>
<evidence type="ECO:0000256" key="7">
    <source>
        <dbReference type="ARBA" id="ARBA00023065"/>
    </source>
</evidence>
<dbReference type="EMBL" id="BAQP01000525">
    <property type="protein sequence ID" value="GBQ32939.1"/>
    <property type="molecule type" value="Genomic_DNA"/>
</dbReference>
<evidence type="ECO:0000256" key="6">
    <source>
        <dbReference type="ARBA" id="ARBA00023004"/>
    </source>
</evidence>
<evidence type="ECO:0000256" key="11">
    <source>
        <dbReference type="PROSITE-ProRule" id="PRU01360"/>
    </source>
</evidence>
<reference evidence="16" key="1">
    <citation type="submission" date="2013-04" db="EMBL/GenBank/DDBJ databases">
        <title>The genome sequencing project of 58 acetic acid bacteria.</title>
        <authorList>
            <person name="Okamoto-Kainuma A."/>
            <person name="Ishikawa M."/>
            <person name="Umino S."/>
            <person name="Koizumi Y."/>
            <person name="Shiwa Y."/>
            <person name="Yoshikawa H."/>
            <person name="Matsutani M."/>
            <person name="Matsushita K."/>
        </authorList>
    </citation>
    <scope>NUCLEOTIDE SEQUENCE</scope>
    <source>
        <strain evidence="16">DSM 12717</strain>
    </source>
</reference>
<evidence type="ECO:0000256" key="5">
    <source>
        <dbReference type="ARBA" id="ARBA00022692"/>
    </source>
</evidence>
<keyword evidence="10 11" id="KW-0998">Cell outer membrane</keyword>
<keyword evidence="9 11" id="KW-0472">Membrane</keyword>
<dbReference type="RefSeq" id="WP_220795071.1">
    <property type="nucleotide sequence ID" value="NZ_BAQP01000525.1"/>
</dbReference>
<accession>A0ABQ0PDD1</accession>
<dbReference type="PANTHER" id="PTHR32552">
    <property type="entry name" value="FERRICHROME IRON RECEPTOR-RELATED"/>
    <property type="match status" value="1"/>
</dbReference>
<evidence type="ECO:0000259" key="14">
    <source>
        <dbReference type="Pfam" id="PF00593"/>
    </source>
</evidence>
<keyword evidence="7" id="KW-0406">Ion transport</keyword>
<proteinExistence type="inferred from homology"/>
<evidence type="ECO:0000256" key="8">
    <source>
        <dbReference type="ARBA" id="ARBA00023077"/>
    </source>
</evidence>
<evidence type="ECO:0000256" key="10">
    <source>
        <dbReference type="ARBA" id="ARBA00023237"/>
    </source>
</evidence>
<evidence type="ECO:0000256" key="13">
    <source>
        <dbReference type="SAM" id="MobiDB-lite"/>
    </source>
</evidence>
<feature type="compositionally biased region" description="Low complexity" evidence="13">
    <location>
        <begin position="46"/>
        <end position="67"/>
    </location>
</feature>
<feature type="region of interest" description="Disordered" evidence="13">
    <location>
        <begin position="46"/>
        <end position="76"/>
    </location>
</feature>
<evidence type="ECO:0000256" key="12">
    <source>
        <dbReference type="RuleBase" id="RU003357"/>
    </source>
</evidence>
<dbReference type="InterPro" id="IPR039426">
    <property type="entry name" value="TonB-dep_rcpt-like"/>
</dbReference>
<dbReference type="Proteomes" id="UP001060895">
    <property type="component" value="Unassembled WGS sequence"/>
</dbReference>
<keyword evidence="3 11" id="KW-1134">Transmembrane beta strand</keyword>
<feature type="domain" description="TonB-dependent receptor-like beta-barrel" evidence="14">
    <location>
        <begin position="345"/>
        <end position="756"/>
    </location>
</feature>
<keyword evidence="8 12" id="KW-0798">TonB box</keyword>
<evidence type="ECO:0000256" key="3">
    <source>
        <dbReference type="ARBA" id="ARBA00022452"/>
    </source>
</evidence>
<organism evidence="16 17">
    <name type="scientific">Gluconacetobacter sacchari DSM 12717</name>
    <dbReference type="NCBI Taxonomy" id="1307940"/>
    <lineage>
        <taxon>Bacteria</taxon>
        <taxon>Pseudomonadati</taxon>
        <taxon>Pseudomonadota</taxon>
        <taxon>Alphaproteobacteria</taxon>
        <taxon>Acetobacterales</taxon>
        <taxon>Acetobacteraceae</taxon>
        <taxon>Gluconacetobacter</taxon>
    </lineage>
</organism>
<keyword evidence="2 11" id="KW-0813">Transport</keyword>
<comment type="similarity">
    <text evidence="11 12">Belongs to the TonB-dependent receptor family.</text>
</comment>
<comment type="subcellular location">
    <subcellularLocation>
        <location evidence="1 11">Cell outer membrane</location>
        <topology evidence="1 11">Multi-pass membrane protein</topology>
    </subcellularLocation>
</comment>
<dbReference type="Pfam" id="PF07715">
    <property type="entry name" value="Plug"/>
    <property type="match status" value="1"/>
</dbReference>
<sequence length="792" mass="86210">MYFVSISKHVISRPAGISGLFGRRFWYCGCAVLAISAAPALARTEAGPAGTAPGAKAKAGPATGAGAKKTRPESGLEQITVNARRRSEPIERTPISMTTVSGSEFTERGITSIARIQDMAPNMMFGNVASNAGVANAAAIFIRGIGQTDFSFGVDPGVGLYIDGVYAGNTVGSVLDMIDVANVSVLRGPQGTLFGRNTIGGAVTVSSLTPNDRLSAKADVKYGTGNRINARAFVNVPLARNLFLNFSVGSFMQDGYVNQPYAERQRKMGNQDTRIFKGAILWHPVDRLTVTLRGDYTRDRSNGAPYVVIGIDPTLSGSVVALNNIAAGATKANWASCTLPGCYGSKYFSKTTNYSTAPNYSNIESWSASATIDYAFSHYLEVKSITAIHQTTGQFAQDRDSSPIAINDLWDGYSEKQVSEEFQVMGRALSSRLHYAAGLYYFNQSGADINPGNKWVEYLESGGYFKDINYAAYAQATYSFTRKLSVTAGVRYTEDDKTFLPDQYIVWGRAPYVTAPPGTRIVPYENFHNNNARWTPMVNVAYQVTPELMAYSTFSQGFKGGGFTQRLTKIVSAPPSFRPESVNSFEGGLKFYGLDHRLRVSASGFYVFYDDVQLLVSDAATIGPYYTNAGSARIPGFELEAQYALGDGWMLTGSLGMTDAHYTKLTAKVSGLTLNSKFAMVSKWTANAGVARTIQIGRAGTLTPRVDASYRSRYNADVNSINYAPLFQPEYILVNASLRWVSPDARYNFMAGVDNISNEKYMHWGSFSASVNNFMASYDRGRQWYIQGGVSF</sequence>
<gene>
    <name evidence="16" type="ORF">AA12717_4070</name>
</gene>
<evidence type="ECO:0000256" key="9">
    <source>
        <dbReference type="ARBA" id="ARBA00023136"/>
    </source>
</evidence>
<dbReference type="InterPro" id="IPR000531">
    <property type="entry name" value="Beta-barrel_TonB"/>
</dbReference>
<evidence type="ECO:0000313" key="17">
    <source>
        <dbReference type="Proteomes" id="UP001060895"/>
    </source>
</evidence>
<evidence type="ECO:0000259" key="15">
    <source>
        <dbReference type="Pfam" id="PF07715"/>
    </source>
</evidence>
<evidence type="ECO:0000256" key="4">
    <source>
        <dbReference type="ARBA" id="ARBA00022496"/>
    </source>
</evidence>
<dbReference type="InterPro" id="IPR012910">
    <property type="entry name" value="Plug_dom"/>
</dbReference>
<evidence type="ECO:0000313" key="16">
    <source>
        <dbReference type="EMBL" id="GBQ32939.1"/>
    </source>
</evidence>
<keyword evidence="4" id="KW-0410">Iron transport</keyword>
<dbReference type="PROSITE" id="PS52016">
    <property type="entry name" value="TONB_DEPENDENT_REC_3"/>
    <property type="match status" value="1"/>
</dbReference>
<comment type="caution">
    <text evidence="16">The sequence shown here is derived from an EMBL/GenBank/DDBJ whole genome shotgun (WGS) entry which is preliminary data.</text>
</comment>
<dbReference type="SUPFAM" id="SSF56935">
    <property type="entry name" value="Porins"/>
    <property type="match status" value="1"/>
</dbReference>